<name>A0A2N0NUT5_9GLOM</name>
<dbReference type="EMBL" id="LLXJ01002675">
    <property type="protein sequence ID" value="PKB98350.1"/>
    <property type="molecule type" value="Genomic_DNA"/>
</dbReference>
<dbReference type="Proteomes" id="UP000232722">
    <property type="component" value="Unassembled WGS sequence"/>
</dbReference>
<proteinExistence type="predicted"/>
<dbReference type="PANTHER" id="PTHR31424:SF5">
    <property type="entry name" value="APPLE DOMAIN-CONTAINING PROTEIN"/>
    <property type="match status" value="1"/>
</dbReference>
<dbReference type="PANTHER" id="PTHR31424">
    <property type="entry name" value="PROTEIN CBG23806"/>
    <property type="match status" value="1"/>
</dbReference>
<dbReference type="VEuPathDB" id="FungiDB:RhiirFUN_009672"/>
<reference evidence="1 2" key="1">
    <citation type="submission" date="2016-04" db="EMBL/GenBank/DDBJ databases">
        <title>Genome analyses suggest a sexual origin of heterokaryosis in a supposedly ancient asexual fungus.</title>
        <authorList>
            <person name="Ropars J."/>
            <person name="Sedzielewska K."/>
            <person name="Noel J."/>
            <person name="Charron P."/>
            <person name="Farinelli L."/>
            <person name="Marton T."/>
            <person name="Kruger M."/>
            <person name="Pelin A."/>
            <person name="Brachmann A."/>
            <person name="Corradi N."/>
        </authorList>
    </citation>
    <scope>NUCLEOTIDE SEQUENCE [LARGE SCALE GENOMIC DNA]</scope>
    <source>
        <strain evidence="1 2">A5</strain>
    </source>
</reference>
<sequence length="196" mass="22905">MAQLIPISIMDVNTETQVNQSEEVDIDDELIVQKVVGAPIIHLWIFEDGRNVRKKVKHVMITIAILDDKHTLNQPNYHYTTVLYPGCEDYESLLNITAPLYRDLKNLKDQGLLINNIKWNFQLYFSFDWKFLAICLGFNGVHSKNFCPWCTISKSQQGDLFKKWNINKEMGKLVEKSNYYKGHSRKPLFDMIPLDH</sequence>
<gene>
    <name evidence="1" type="ORF">RhiirA5_431509</name>
</gene>
<accession>A0A2N0NUT5</accession>
<evidence type="ECO:0000313" key="2">
    <source>
        <dbReference type="Proteomes" id="UP000232722"/>
    </source>
</evidence>
<evidence type="ECO:0000313" key="1">
    <source>
        <dbReference type="EMBL" id="PKB98350.1"/>
    </source>
</evidence>
<dbReference type="AlphaFoldDB" id="A0A2N0NUT5"/>
<dbReference type="VEuPathDB" id="FungiDB:RhiirA1_455865"/>
<reference evidence="1 2" key="2">
    <citation type="submission" date="2017-09" db="EMBL/GenBank/DDBJ databases">
        <title>Extensive intraspecific genome diversity in a model arbuscular mycorrhizal fungus.</title>
        <authorList>
            <person name="Chen E.C."/>
            <person name="Morin E."/>
            <person name="Beaudet D."/>
            <person name="Noel J."/>
            <person name="Ndikumana S."/>
            <person name="Charron P."/>
            <person name="St-Onge C."/>
            <person name="Giorgi J."/>
            <person name="Grigoriev I.V."/>
            <person name="Roux C."/>
            <person name="Martin F.M."/>
            <person name="Corradi N."/>
        </authorList>
    </citation>
    <scope>NUCLEOTIDE SEQUENCE [LARGE SCALE GENOMIC DNA]</scope>
    <source>
        <strain evidence="1 2">A5</strain>
    </source>
</reference>
<comment type="caution">
    <text evidence="1">The sequence shown here is derived from an EMBL/GenBank/DDBJ whole genome shotgun (WGS) entry which is preliminary data.</text>
</comment>
<organism evidence="1 2">
    <name type="scientific">Rhizophagus irregularis</name>
    <dbReference type="NCBI Taxonomy" id="588596"/>
    <lineage>
        <taxon>Eukaryota</taxon>
        <taxon>Fungi</taxon>
        <taxon>Fungi incertae sedis</taxon>
        <taxon>Mucoromycota</taxon>
        <taxon>Glomeromycotina</taxon>
        <taxon>Glomeromycetes</taxon>
        <taxon>Glomerales</taxon>
        <taxon>Glomeraceae</taxon>
        <taxon>Rhizophagus</taxon>
    </lineage>
</organism>
<protein>
    <submittedName>
        <fullName evidence="1">Uncharacterized protein</fullName>
    </submittedName>
</protein>